<dbReference type="SUPFAM" id="SSF46626">
    <property type="entry name" value="Cytochrome c"/>
    <property type="match status" value="1"/>
</dbReference>
<protein>
    <submittedName>
        <fullName evidence="8">Cytochrome c, class I</fullName>
    </submittedName>
</protein>
<dbReference type="InterPro" id="IPR009056">
    <property type="entry name" value="Cyt_c-like_dom"/>
</dbReference>
<dbReference type="OrthoDB" id="9814708at2"/>
<evidence type="ECO:0000256" key="1">
    <source>
        <dbReference type="ARBA" id="ARBA00022617"/>
    </source>
</evidence>
<reference evidence="8 9" key="1">
    <citation type="journal article" date="2014" name="Antonie Van Leeuwenhoek">
        <title>Hyphomonas beringensis sp. nov. and Hyphomonas chukchiensis sp. nov., isolated from surface seawater of the Bering Sea and Chukchi Sea.</title>
        <authorList>
            <person name="Li C."/>
            <person name="Lai Q."/>
            <person name="Li G."/>
            <person name="Dong C."/>
            <person name="Wang J."/>
            <person name="Liao Y."/>
            <person name="Shao Z."/>
        </authorList>
    </citation>
    <scope>NUCLEOTIDE SEQUENCE [LARGE SCALE GENOMIC DNA]</scope>
    <source>
        <strain evidence="8 9">SCH89</strain>
    </source>
</reference>
<dbReference type="PANTHER" id="PTHR33751:SF1">
    <property type="entry name" value="CBB3-TYPE CYTOCHROME C OXIDASE SUBUNIT FIXP"/>
    <property type="match status" value="1"/>
</dbReference>
<evidence type="ECO:0000256" key="2">
    <source>
        <dbReference type="ARBA" id="ARBA00022723"/>
    </source>
</evidence>
<dbReference type="PANTHER" id="PTHR33751">
    <property type="entry name" value="CBB3-TYPE CYTOCHROME C OXIDASE SUBUNIT FIXP"/>
    <property type="match status" value="1"/>
</dbReference>
<keyword evidence="6" id="KW-0732">Signal</keyword>
<evidence type="ECO:0000256" key="4">
    <source>
        <dbReference type="PROSITE-ProRule" id="PRU00433"/>
    </source>
</evidence>
<keyword evidence="1 4" id="KW-0349">Heme</keyword>
<dbReference type="Pfam" id="PF00034">
    <property type="entry name" value="Cytochrom_C"/>
    <property type="match status" value="1"/>
</dbReference>
<dbReference type="PATRIC" id="fig|1280953.3.peg.3600"/>
<feature type="domain" description="Cytochrome c" evidence="7">
    <location>
        <begin position="31"/>
        <end position="118"/>
    </location>
</feature>
<dbReference type="GO" id="GO:0046872">
    <property type="term" value="F:metal ion binding"/>
    <property type="evidence" value="ECO:0007669"/>
    <property type="project" value="UniProtKB-KW"/>
</dbReference>
<gene>
    <name evidence="8" type="ORF">HOC_17984</name>
</gene>
<keyword evidence="9" id="KW-1185">Reference proteome</keyword>
<dbReference type="STRING" id="1280953.HOC_17984"/>
<feature type="chain" id="PRO_5001573145" evidence="6">
    <location>
        <begin position="28"/>
        <end position="122"/>
    </location>
</feature>
<proteinExistence type="predicted"/>
<evidence type="ECO:0000259" key="7">
    <source>
        <dbReference type="PROSITE" id="PS51007"/>
    </source>
</evidence>
<dbReference type="InterPro" id="IPR036909">
    <property type="entry name" value="Cyt_c-like_dom_sf"/>
</dbReference>
<dbReference type="GO" id="GO:0009055">
    <property type="term" value="F:electron transfer activity"/>
    <property type="evidence" value="ECO:0007669"/>
    <property type="project" value="InterPro"/>
</dbReference>
<dbReference type="EMBL" id="ARYL01000042">
    <property type="protein sequence ID" value="KDA00936.1"/>
    <property type="molecule type" value="Genomic_DNA"/>
</dbReference>
<accession>A0A059G2C2</accession>
<dbReference type="InterPro" id="IPR050597">
    <property type="entry name" value="Cytochrome_c_Oxidase_Subunit"/>
</dbReference>
<sequence>MNLRFPRTLCIVFFASGAMFLASGAGAQDTSDAARGKEVYAGTCVACHGPTGKGTIPGTPDFNKANGVLSQDDDVLKDHITNGFRGRRSRMPMPAKGGNASLTDDDVEDVLAYLHESFGSEQ</sequence>
<name>A0A059G2C2_9PROT</name>
<comment type="caution">
    <text evidence="8">The sequence shown here is derived from an EMBL/GenBank/DDBJ whole genome shotgun (WGS) entry which is preliminary data.</text>
</comment>
<dbReference type="eggNOG" id="COG2010">
    <property type="taxonomic scope" value="Bacteria"/>
</dbReference>
<dbReference type="RefSeq" id="WP_051625069.1">
    <property type="nucleotide sequence ID" value="NZ_ARYL01000042.1"/>
</dbReference>
<evidence type="ECO:0000256" key="5">
    <source>
        <dbReference type="SAM" id="MobiDB-lite"/>
    </source>
</evidence>
<evidence type="ECO:0000313" key="9">
    <source>
        <dbReference type="Proteomes" id="UP000024942"/>
    </source>
</evidence>
<keyword evidence="2 4" id="KW-0479">Metal-binding</keyword>
<dbReference type="AlphaFoldDB" id="A0A059G2C2"/>
<evidence type="ECO:0000256" key="3">
    <source>
        <dbReference type="ARBA" id="ARBA00023004"/>
    </source>
</evidence>
<organism evidence="8 9">
    <name type="scientific">Hyphomonas oceanitis SCH89</name>
    <dbReference type="NCBI Taxonomy" id="1280953"/>
    <lineage>
        <taxon>Bacteria</taxon>
        <taxon>Pseudomonadati</taxon>
        <taxon>Pseudomonadota</taxon>
        <taxon>Alphaproteobacteria</taxon>
        <taxon>Hyphomonadales</taxon>
        <taxon>Hyphomonadaceae</taxon>
        <taxon>Hyphomonas</taxon>
    </lineage>
</organism>
<evidence type="ECO:0000256" key="6">
    <source>
        <dbReference type="SAM" id="SignalP"/>
    </source>
</evidence>
<evidence type="ECO:0000313" key="8">
    <source>
        <dbReference type="EMBL" id="KDA00936.1"/>
    </source>
</evidence>
<dbReference type="GO" id="GO:0020037">
    <property type="term" value="F:heme binding"/>
    <property type="evidence" value="ECO:0007669"/>
    <property type="project" value="InterPro"/>
</dbReference>
<dbReference type="PROSITE" id="PS51007">
    <property type="entry name" value="CYTC"/>
    <property type="match status" value="1"/>
</dbReference>
<keyword evidence="3 4" id="KW-0408">Iron</keyword>
<dbReference type="Gene3D" id="1.10.760.10">
    <property type="entry name" value="Cytochrome c-like domain"/>
    <property type="match status" value="1"/>
</dbReference>
<dbReference type="Proteomes" id="UP000024942">
    <property type="component" value="Unassembled WGS sequence"/>
</dbReference>
<feature type="signal peptide" evidence="6">
    <location>
        <begin position="1"/>
        <end position="27"/>
    </location>
</feature>
<feature type="region of interest" description="Disordered" evidence="5">
    <location>
        <begin position="84"/>
        <end position="103"/>
    </location>
</feature>